<evidence type="ECO:0000313" key="6">
    <source>
        <dbReference type="Proteomes" id="UP001501822"/>
    </source>
</evidence>
<dbReference type="Pfam" id="PF12840">
    <property type="entry name" value="HTH_20"/>
    <property type="match status" value="1"/>
</dbReference>
<keyword evidence="3" id="KW-0804">Transcription</keyword>
<dbReference type="InterPro" id="IPR011991">
    <property type="entry name" value="ArsR-like_HTH"/>
</dbReference>
<evidence type="ECO:0000259" key="4">
    <source>
        <dbReference type="PROSITE" id="PS50987"/>
    </source>
</evidence>
<sequence>MTYARRVSDQAFHPPAEELTLPKVLAALADPARLATVRTLARLGESACGRIQHDAGLEVSKSTMSHHLRILREAGITRSRTQGARRLLTLRRQDLDRRFPGLLDAVLQPELIR</sequence>
<accession>A0ABN0W6X2</accession>
<feature type="domain" description="HTH arsR-type" evidence="4">
    <location>
        <begin position="13"/>
        <end position="110"/>
    </location>
</feature>
<reference evidence="5 6" key="1">
    <citation type="journal article" date="2019" name="Int. J. Syst. Evol. Microbiol.">
        <title>The Global Catalogue of Microorganisms (GCM) 10K type strain sequencing project: providing services to taxonomists for standard genome sequencing and annotation.</title>
        <authorList>
            <consortium name="The Broad Institute Genomics Platform"/>
            <consortium name="The Broad Institute Genome Sequencing Center for Infectious Disease"/>
            <person name="Wu L."/>
            <person name="Ma J."/>
        </authorList>
    </citation>
    <scope>NUCLEOTIDE SEQUENCE [LARGE SCALE GENOMIC DNA]</scope>
    <source>
        <strain evidence="5 6">JCM 3146</strain>
    </source>
</reference>
<evidence type="ECO:0000256" key="1">
    <source>
        <dbReference type="ARBA" id="ARBA00023015"/>
    </source>
</evidence>
<dbReference type="EMBL" id="BAAABM010000009">
    <property type="protein sequence ID" value="GAA0327281.1"/>
    <property type="molecule type" value="Genomic_DNA"/>
</dbReference>
<dbReference type="InterPro" id="IPR051081">
    <property type="entry name" value="HTH_MetalResp_TranReg"/>
</dbReference>
<dbReference type="InterPro" id="IPR036390">
    <property type="entry name" value="WH_DNA-bd_sf"/>
</dbReference>
<dbReference type="InterPro" id="IPR001845">
    <property type="entry name" value="HTH_ArsR_DNA-bd_dom"/>
</dbReference>
<comment type="caution">
    <text evidence="5">The sequence shown here is derived from an EMBL/GenBank/DDBJ whole genome shotgun (WGS) entry which is preliminary data.</text>
</comment>
<dbReference type="PROSITE" id="PS50987">
    <property type="entry name" value="HTH_ARSR_2"/>
    <property type="match status" value="1"/>
</dbReference>
<dbReference type="SUPFAM" id="SSF46785">
    <property type="entry name" value="Winged helix' DNA-binding domain"/>
    <property type="match status" value="1"/>
</dbReference>
<keyword evidence="1" id="KW-0805">Transcription regulation</keyword>
<dbReference type="PRINTS" id="PR00778">
    <property type="entry name" value="HTHARSR"/>
</dbReference>
<dbReference type="PANTHER" id="PTHR33154">
    <property type="entry name" value="TRANSCRIPTIONAL REGULATOR, ARSR FAMILY"/>
    <property type="match status" value="1"/>
</dbReference>
<organism evidence="5 6">
    <name type="scientific">Actinoallomurus spadix</name>
    <dbReference type="NCBI Taxonomy" id="79912"/>
    <lineage>
        <taxon>Bacteria</taxon>
        <taxon>Bacillati</taxon>
        <taxon>Actinomycetota</taxon>
        <taxon>Actinomycetes</taxon>
        <taxon>Streptosporangiales</taxon>
        <taxon>Thermomonosporaceae</taxon>
        <taxon>Actinoallomurus</taxon>
    </lineage>
</organism>
<evidence type="ECO:0000256" key="2">
    <source>
        <dbReference type="ARBA" id="ARBA00023125"/>
    </source>
</evidence>
<evidence type="ECO:0000313" key="5">
    <source>
        <dbReference type="EMBL" id="GAA0327281.1"/>
    </source>
</evidence>
<dbReference type="Gene3D" id="1.10.10.10">
    <property type="entry name" value="Winged helix-like DNA-binding domain superfamily/Winged helix DNA-binding domain"/>
    <property type="match status" value="1"/>
</dbReference>
<protein>
    <submittedName>
        <fullName evidence="5">Metalloregulator ArsR/SmtB family transcription factor</fullName>
    </submittedName>
</protein>
<dbReference type="Proteomes" id="UP001501822">
    <property type="component" value="Unassembled WGS sequence"/>
</dbReference>
<dbReference type="PANTHER" id="PTHR33154:SF12">
    <property type="entry name" value="TRANSCRIPTIONAL REGULATORY PROTEIN"/>
    <property type="match status" value="1"/>
</dbReference>
<name>A0ABN0W6X2_9ACTN</name>
<evidence type="ECO:0000256" key="3">
    <source>
        <dbReference type="ARBA" id="ARBA00023163"/>
    </source>
</evidence>
<dbReference type="SMART" id="SM00418">
    <property type="entry name" value="HTH_ARSR"/>
    <property type="match status" value="1"/>
</dbReference>
<keyword evidence="2" id="KW-0238">DNA-binding</keyword>
<proteinExistence type="predicted"/>
<keyword evidence="6" id="KW-1185">Reference proteome</keyword>
<dbReference type="InterPro" id="IPR036388">
    <property type="entry name" value="WH-like_DNA-bd_sf"/>
</dbReference>
<dbReference type="CDD" id="cd00090">
    <property type="entry name" value="HTH_ARSR"/>
    <property type="match status" value="1"/>
</dbReference>
<gene>
    <name evidence="5" type="ORF">GCM10010151_16570</name>
</gene>